<dbReference type="SUPFAM" id="SSF56024">
    <property type="entry name" value="Phospholipase D/nuclease"/>
    <property type="match status" value="1"/>
</dbReference>
<accession>A0A1I1DMP9</accession>
<organism evidence="3 4">
    <name type="scientific">Zunongwangia mangrovi</name>
    <dbReference type="NCBI Taxonomy" id="1334022"/>
    <lineage>
        <taxon>Bacteria</taxon>
        <taxon>Pseudomonadati</taxon>
        <taxon>Bacteroidota</taxon>
        <taxon>Flavobacteriia</taxon>
        <taxon>Flavobacteriales</taxon>
        <taxon>Flavobacteriaceae</taxon>
        <taxon>Zunongwangia</taxon>
    </lineage>
</organism>
<dbReference type="AlphaFoldDB" id="A0A1I1DMP9"/>
<dbReference type="Gene3D" id="3.30.870.10">
    <property type="entry name" value="Endonuclease Chain A"/>
    <property type="match status" value="1"/>
</dbReference>
<feature type="compositionally biased region" description="Basic and acidic residues" evidence="1">
    <location>
        <begin position="197"/>
        <end position="210"/>
    </location>
</feature>
<gene>
    <name evidence="3" type="ORF">SAMN04487907_101458</name>
</gene>
<dbReference type="EMBL" id="FOKV01000001">
    <property type="protein sequence ID" value="SFB75642.1"/>
    <property type="molecule type" value="Genomic_DNA"/>
</dbReference>
<dbReference type="Pfam" id="PF09565">
    <property type="entry name" value="RE_NgoFVII"/>
    <property type="match status" value="1"/>
</dbReference>
<dbReference type="InterPro" id="IPR001736">
    <property type="entry name" value="PLipase_D/transphosphatidylase"/>
</dbReference>
<evidence type="ECO:0000256" key="1">
    <source>
        <dbReference type="SAM" id="MobiDB-lite"/>
    </source>
</evidence>
<evidence type="ECO:0000313" key="3">
    <source>
        <dbReference type="EMBL" id="SFB75642.1"/>
    </source>
</evidence>
<dbReference type="Proteomes" id="UP000199438">
    <property type="component" value="Unassembled WGS sequence"/>
</dbReference>
<dbReference type="InterPro" id="IPR015300">
    <property type="entry name" value="DNA-bd_pseudobarrel_sf"/>
</dbReference>
<dbReference type="RefSeq" id="WP_092539767.1">
    <property type="nucleotide sequence ID" value="NZ_FOKV01000001.1"/>
</dbReference>
<proteinExistence type="predicted"/>
<name>A0A1I1DMP9_9FLAO</name>
<dbReference type="InterPro" id="IPR019065">
    <property type="entry name" value="RE_NgoFVII_N"/>
</dbReference>
<feature type="region of interest" description="Disordered" evidence="1">
    <location>
        <begin position="197"/>
        <end position="218"/>
    </location>
</feature>
<dbReference type="GO" id="GO:0006793">
    <property type="term" value="P:phosphorus metabolic process"/>
    <property type="evidence" value="ECO:0007669"/>
    <property type="project" value="UniProtKB-ARBA"/>
</dbReference>
<dbReference type="PROSITE" id="PS50035">
    <property type="entry name" value="PLD"/>
    <property type="match status" value="1"/>
</dbReference>
<keyword evidence="4" id="KW-1185">Reference proteome</keyword>
<protein>
    <submittedName>
        <fullName evidence="3">HKD family nuclease</fullName>
    </submittedName>
</protein>
<feature type="domain" description="PLD phosphodiesterase" evidence="2">
    <location>
        <begin position="97"/>
        <end position="127"/>
    </location>
</feature>
<reference evidence="4" key="1">
    <citation type="submission" date="2016-10" db="EMBL/GenBank/DDBJ databases">
        <authorList>
            <person name="Varghese N."/>
            <person name="Submissions S."/>
        </authorList>
    </citation>
    <scope>NUCLEOTIDE SEQUENCE [LARGE SCALE GENOMIC DNA]</scope>
    <source>
        <strain evidence="4">DSM 24499</strain>
    </source>
</reference>
<dbReference type="OrthoDB" id="7056491at2"/>
<evidence type="ECO:0000259" key="2">
    <source>
        <dbReference type="PROSITE" id="PS50035"/>
    </source>
</evidence>
<dbReference type="GO" id="GO:0003824">
    <property type="term" value="F:catalytic activity"/>
    <property type="evidence" value="ECO:0007669"/>
    <property type="project" value="InterPro"/>
</dbReference>
<evidence type="ECO:0000313" key="4">
    <source>
        <dbReference type="Proteomes" id="UP000199438"/>
    </source>
</evidence>
<sequence>MKVEFIGQGYNLNKNTSVFHEIKKLLLTSHFTSFKCLVAFATRSGVSSLTPYILKAKDNIIDFQIIVGIDDITTYEALKEILSWNVKSYIYHFQSNSSVIFHPKIYMFEGKEKSHIIIGSNNMTQTGLVQSIEASSSIELDLSHKADLKFIDSIYNYFDPIFKYQDQNLELITEELLEKLLEKGKIPTEKEIRNRYKENRNSKIKTKDSDQSIFPPRKIQPLPKEFRSKTSKVSSPEQTYDNKISQIDTSKLAFYKQLVKNDVSLTSSPGQMIIPIKFLDIFPTFSTVQRKPNGASQREVKFDVHFQSENYNQVLNGVRSIYYVPSPEHPRKNKELRFTLLNRNIHSTLNAKDLLVFYRSTSEDIHFIVKHLKYESVEAKELLKNGRYNFIQPDK</sequence>
<dbReference type="Gene3D" id="2.40.330.10">
    <property type="entry name" value="DNA-binding pseudobarrel domain"/>
    <property type="match status" value="1"/>
</dbReference>